<dbReference type="EMBL" id="SNRW01018479">
    <property type="protein sequence ID" value="KAA6367300.1"/>
    <property type="molecule type" value="Genomic_DNA"/>
</dbReference>
<sequence length="453" mass="51321">MYRMWDLWRKERCITCPRKAVESSGMVQQAILGTINAVARNQTEHLVEKLFDLYETSLVSTDDAQKVREQLLQLNINEPTQEEVMQQASRKRQQQKSKSARQYFHNSRPRQSTFTKSLEGGMSKKQKQRKTYAIQLQEQLQSDIERRRRISKVEREGESLLLMNATNRQPIKPLHLIKLTPHSSAFNTTPLSNYSNPRSQINNYQSHTLYHQTNQIIQPTSHHTPSFLQIVSTPKLQHYNNNLVQQPQTMSIINPNGQNNQLAGGAKAYSPQDLTGGATAYSPQIIIIINPNKQNQQLAGGANAYSPQILAGGAIAYSPQTIRLNKPITHNRTLAGGESAYSPQQNNLIFQENINDALAPLSHQLINVAVDISPQNLQFNNQLMTEQMKNIQKQFPTAIMTQQETIVTKYSHQMSGVDSKLSNTDTTTLQTGELFPFQKLKHNNNLDIAKQIS</sequence>
<protein>
    <submittedName>
        <fullName evidence="2">Uncharacterized protein</fullName>
    </submittedName>
</protein>
<evidence type="ECO:0000256" key="1">
    <source>
        <dbReference type="SAM" id="MobiDB-lite"/>
    </source>
</evidence>
<accession>A0A5J4UAS4</accession>
<dbReference type="AlphaFoldDB" id="A0A5J4UAS4"/>
<feature type="compositionally biased region" description="Basic residues" evidence="1">
    <location>
        <begin position="89"/>
        <end position="99"/>
    </location>
</feature>
<proteinExistence type="predicted"/>
<reference evidence="2 3" key="1">
    <citation type="submission" date="2019-03" db="EMBL/GenBank/DDBJ databases">
        <title>Single cell metagenomics reveals metabolic interactions within the superorganism composed of flagellate Streblomastix strix and complex community of Bacteroidetes bacteria on its surface.</title>
        <authorList>
            <person name="Treitli S.C."/>
            <person name="Kolisko M."/>
            <person name="Husnik F."/>
            <person name="Keeling P."/>
            <person name="Hampl V."/>
        </authorList>
    </citation>
    <scope>NUCLEOTIDE SEQUENCE [LARGE SCALE GENOMIC DNA]</scope>
    <source>
        <strain evidence="2">ST1C</strain>
    </source>
</reference>
<evidence type="ECO:0000313" key="2">
    <source>
        <dbReference type="EMBL" id="KAA6367300.1"/>
    </source>
</evidence>
<gene>
    <name evidence="2" type="ORF">EZS28_037174</name>
</gene>
<comment type="caution">
    <text evidence="2">The sequence shown here is derived from an EMBL/GenBank/DDBJ whole genome shotgun (WGS) entry which is preliminary data.</text>
</comment>
<organism evidence="2 3">
    <name type="scientific">Streblomastix strix</name>
    <dbReference type="NCBI Taxonomy" id="222440"/>
    <lineage>
        <taxon>Eukaryota</taxon>
        <taxon>Metamonada</taxon>
        <taxon>Preaxostyla</taxon>
        <taxon>Oxymonadida</taxon>
        <taxon>Streblomastigidae</taxon>
        <taxon>Streblomastix</taxon>
    </lineage>
</organism>
<dbReference type="Proteomes" id="UP000324800">
    <property type="component" value="Unassembled WGS sequence"/>
</dbReference>
<name>A0A5J4UAS4_9EUKA</name>
<evidence type="ECO:0000313" key="3">
    <source>
        <dbReference type="Proteomes" id="UP000324800"/>
    </source>
</evidence>
<feature type="region of interest" description="Disordered" evidence="1">
    <location>
        <begin position="81"/>
        <end position="128"/>
    </location>
</feature>